<evidence type="ECO:0000256" key="1">
    <source>
        <dbReference type="SAM" id="MobiDB-lite"/>
    </source>
</evidence>
<dbReference type="OrthoDB" id="2917041at2759"/>
<accession>A0A0C3Q113</accession>
<feature type="non-terminal residue" evidence="3">
    <location>
        <position position="1"/>
    </location>
</feature>
<gene>
    <name evidence="3" type="ORF">M407DRAFT_35546</name>
    <name evidence="4" type="ORF">M407DRAFT_38825</name>
</gene>
<reference evidence="3" key="3">
    <citation type="submission" date="2015-02" db="EMBL/GenBank/DDBJ databases">
        <title>Evolutionary Origins and Diversification of the Mycorrhizal Mutualists.</title>
        <authorList>
            <consortium name="DOE Joint Genome Institute"/>
            <consortium name="Mycorrhizal Genomics Consortium"/>
            <person name="Kohler A."/>
            <person name="Kuo A."/>
            <person name="Nagy L.G."/>
            <person name="Floudas D."/>
            <person name="Copeland A."/>
            <person name="Barry K.W."/>
            <person name="Cichocki N."/>
            <person name="Veneault-Fourrey C."/>
            <person name="LaButti K."/>
            <person name="Lindquist E.A."/>
            <person name="Lipzen A."/>
            <person name="Lundell T."/>
            <person name="Morin E."/>
            <person name="Murat C."/>
            <person name="Riley R."/>
            <person name="Ohm R."/>
            <person name="Sun H."/>
            <person name="Tunlid A."/>
            <person name="Henrissat B."/>
            <person name="Grigoriev I.V."/>
            <person name="Hibbett D.S."/>
            <person name="Martin F."/>
        </authorList>
    </citation>
    <scope>NUCLEOTIDE SEQUENCE</scope>
    <source>
        <strain evidence="3 5">MUT 4182</strain>
    </source>
</reference>
<proteinExistence type="predicted"/>
<evidence type="ECO:0000313" key="3">
    <source>
        <dbReference type="EMBL" id="KIO21770.1"/>
    </source>
</evidence>
<name>A0A0C3Q113_9AGAM</name>
<dbReference type="Proteomes" id="UP000054248">
    <property type="component" value="Unassembled WGS sequence"/>
</dbReference>
<dbReference type="HOGENOM" id="CLU_013929_2_2_1"/>
<dbReference type="AlphaFoldDB" id="A0A0C3Q113"/>
<dbReference type="Pfam" id="PF03184">
    <property type="entry name" value="DDE_1"/>
    <property type="match status" value="1"/>
</dbReference>
<reference evidence="5" key="2">
    <citation type="submission" date="2015-01" db="EMBL/GenBank/DDBJ databases">
        <title>Evolutionary Origins and Diversification of the Mycorrhizal Mutualists.</title>
        <authorList>
            <consortium name="DOE Joint Genome Institute"/>
            <consortium name="Mycorrhizal Genomics Consortium"/>
            <person name="Kohler A."/>
            <person name="Kuo A."/>
            <person name="Nagy L.G."/>
            <person name="Floudas D."/>
            <person name="Copeland A."/>
            <person name="Barry K.W."/>
            <person name="Cichocki N."/>
            <person name="Veneault-Fourrey C."/>
            <person name="LaButti K."/>
            <person name="Lindquist E.A."/>
            <person name="Lipzen A."/>
            <person name="Lundell T."/>
            <person name="Morin E."/>
            <person name="Murat C."/>
            <person name="Riley R."/>
            <person name="Ohm R."/>
            <person name="Sun H."/>
            <person name="Tunlid A."/>
            <person name="Henrissat B."/>
            <person name="Grigoriev I.V."/>
            <person name="Hibbett D.S."/>
            <person name="Martin F."/>
        </authorList>
    </citation>
    <scope>NUCLEOTIDE SEQUENCE [LARGE SCALE GENOMIC DNA]</scope>
    <source>
        <strain evidence="5">MUT 4182</strain>
    </source>
</reference>
<dbReference type="STRING" id="1051891.A0A0C3Q113"/>
<evidence type="ECO:0000259" key="2">
    <source>
        <dbReference type="Pfam" id="PF03184"/>
    </source>
</evidence>
<protein>
    <recommendedName>
        <fullName evidence="2">DDE-1 domain-containing protein</fullName>
    </recommendedName>
</protein>
<organism evidence="3 5">
    <name type="scientific">Tulasnella calospora MUT 4182</name>
    <dbReference type="NCBI Taxonomy" id="1051891"/>
    <lineage>
        <taxon>Eukaryota</taxon>
        <taxon>Fungi</taxon>
        <taxon>Dikarya</taxon>
        <taxon>Basidiomycota</taxon>
        <taxon>Agaricomycotina</taxon>
        <taxon>Agaricomycetes</taxon>
        <taxon>Cantharellales</taxon>
        <taxon>Tulasnellaceae</taxon>
        <taxon>Tulasnella</taxon>
    </lineage>
</organism>
<dbReference type="InterPro" id="IPR004875">
    <property type="entry name" value="DDE_SF_endonuclease_dom"/>
</dbReference>
<dbReference type="EMBL" id="KN823128">
    <property type="protein sequence ID" value="KIO21775.1"/>
    <property type="molecule type" value="Genomic_DNA"/>
</dbReference>
<feature type="compositionally biased region" description="Polar residues" evidence="1">
    <location>
        <begin position="211"/>
        <end position="221"/>
    </location>
</feature>
<feature type="non-terminal residue" evidence="3">
    <location>
        <position position="230"/>
    </location>
</feature>
<feature type="domain" description="DDE-1" evidence="2">
    <location>
        <begin position="38"/>
        <end position="191"/>
    </location>
</feature>
<keyword evidence="5" id="KW-1185">Reference proteome</keyword>
<feature type="region of interest" description="Disordered" evidence="1">
    <location>
        <begin position="209"/>
        <end position="230"/>
    </location>
</feature>
<sequence>YGMDESPMILGFSGKRRVIGRAGAKQQHSRRDGTRDSVTIVETICADGTVLRPTIIFKAQAFQKICRAEKGYMDSVLSVGYLRFFDEQTKAKANGRYRRLFVDNHISHCTIEFLRYARAHKIIIVGYPPHCTHRLQGLDVVCFARVKILWGQERDKIEQDQEGKVSKAEFIQVYSRVREQAFTQELIKKAFAKTGIHPFDPSVITAEMTAPSRSHSTQTGAPLTLPSPVQ</sequence>
<evidence type="ECO:0000313" key="4">
    <source>
        <dbReference type="EMBL" id="KIO21775.1"/>
    </source>
</evidence>
<dbReference type="GO" id="GO:0003676">
    <property type="term" value="F:nucleic acid binding"/>
    <property type="evidence" value="ECO:0007669"/>
    <property type="project" value="InterPro"/>
</dbReference>
<reference evidence="3 5" key="1">
    <citation type="submission" date="2014-04" db="EMBL/GenBank/DDBJ databases">
        <authorList>
            <consortium name="DOE Joint Genome Institute"/>
            <person name="Kuo A."/>
            <person name="Girlanda M."/>
            <person name="Perotto S."/>
            <person name="Kohler A."/>
            <person name="Nagy L.G."/>
            <person name="Floudas D."/>
            <person name="Copeland A."/>
            <person name="Barry K.W."/>
            <person name="Cichocki N."/>
            <person name="Veneault-Fourrey C."/>
            <person name="LaButti K."/>
            <person name="Lindquist E.A."/>
            <person name="Lipzen A."/>
            <person name="Lundell T."/>
            <person name="Morin E."/>
            <person name="Murat C."/>
            <person name="Sun H."/>
            <person name="Tunlid A."/>
            <person name="Henrissat B."/>
            <person name="Grigoriev I.V."/>
            <person name="Hibbett D.S."/>
            <person name="Martin F."/>
            <person name="Nordberg H.P."/>
            <person name="Cantor M.N."/>
            <person name="Hua S.X."/>
        </authorList>
    </citation>
    <scope>NUCLEOTIDE SEQUENCE [LARGE SCALE GENOMIC DNA]</scope>
    <source>
        <strain evidence="3 5">MUT 4182</strain>
    </source>
</reference>
<evidence type="ECO:0000313" key="5">
    <source>
        <dbReference type="Proteomes" id="UP000054248"/>
    </source>
</evidence>
<dbReference type="EMBL" id="KN823128">
    <property type="protein sequence ID" value="KIO21770.1"/>
    <property type="molecule type" value="Genomic_DNA"/>
</dbReference>